<proteinExistence type="predicted"/>
<dbReference type="InterPro" id="IPR049279">
    <property type="entry name" value="DUF3108-like"/>
</dbReference>
<dbReference type="AlphaFoldDB" id="A0A3M9MSP7"/>
<dbReference type="EMBL" id="RJJE01000017">
    <property type="protein sequence ID" value="RNI27933.1"/>
    <property type="molecule type" value="Genomic_DNA"/>
</dbReference>
<comment type="caution">
    <text evidence="2">The sequence shown here is derived from an EMBL/GenBank/DDBJ whole genome shotgun (WGS) entry which is preliminary data.</text>
</comment>
<protein>
    <recommendedName>
        <fullName evidence="1">DUF3108 domain-containing protein</fullName>
    </recommendedName>
</protein>
<sequence>MVGWLSGWQESVFAQTCTQPLGLAKNTEFVYQVTDKGRNKGTLNNKVMHQSHDKDGVYVTTFKSTRINGNRAETADEYSIRCSGDTVYLDAMMLLREQALKAFEGKDFDFYPVHIAYPQQMQVGQSLPDGKLGVRVRSSNVNITNITMEATNRKVVAQEKLTTPAGTFDCYKISYDYVVELDAMGMPLRDTFKVEEYFSLEHGLIKCQFSTKRGKKAKGMELISKRNAAQALQR</sequence>
<feature type="domain" description="DUF3108" evidence="1">
    <location>
        <begin position="33"/>
        <end position="218"/>
    </location>
</feature>
<accession>A0A3M9MSP7</accession>
<organism evidence="2 3">
    <name type="scientific">Rufibacter immobilis</name>
    <dbReference type="NCBI Taxonomy" id="1348778"/>
    <lineage>
        <taxon>Bacteria</taxon>
        <taxon>Pseudomonadati</taxon>
        <taxon>Bacteroidota</taxon>
        <taxon>Cytophagia</taxon>
        <taxon>Cytophagales</taxon>
        <taxon>Hymenobacteraceae</taxon>
        <taxon>Rufibacter</taxon>
    </lineage>
</organism>
<gene>
    <name evidence="2" type="ORF">EFA69_17755</name>
</gene>
<keyword evidence="3" id="KW-1185">Reference proteome</keyword>
<reference evidence="2 3" key="1">
    <citation type="submission" date="2018-11" db="EMBL/GenBank/DDBJ databases">
        <title>Rufibacter latericius sp. nov., isolated from water in Baiyang Lake.</title>
        <authorList>
            <person name="Yang Y."/>
        </authorList>
    </citation>
    <scope>NUCLEOTIDE SEQUENCE [LARGE SCALE GENOMIC DNA]</scope>
    <source>
        <strain evidence="2 3">MCC P1</strain>
    </source>
</reference>
<evidence type="ECO:0000259" key="1">
    <source>
        <dbReference type="Pfam" id="PF21347"/>
    </source>
</evidence>
<dbReference type="Proteomes" id="UP000271010">
    <property type="component" value="Unassembled WGS sequence"/>
</dbReference>
<evidence type="ECO:0000313" key="2">
    <source>
        <dbReference type="EMBL" id="RNI27933.1"/>
    </source>
</evidence>
<evidence type="ECO:0000313" key="3">
    <source>
        <dbReference type="Proteomes" id="UP000271010"/>
    </source>
</evidence>
<dbReference type="Gene3D" id="2.40.360.20">
    <property type="match status" value="1"/>
</dbReference>
<name>A0A3M9MSP7_9BACT</name>
<dbReference type="Pfam" id="PF21347">
    <property type="entry name" value="DUF3108_like"/>
    <property type="match status" value="1"/>
</dbReference>